<comment type="function">
    <text evidence="1">Catalyzes the reversible adenylation of nicotinate mononucleotide (NaMN) to nicotinic acid adenine dinucleotide (NaAD).</text>
</comment>
<comment type="caution">
    <text evidence="12">The sequence shown here is derived from an EMBL/GenBank/DDBJ whole genome shotgun (WGS) entry which is preliminary data.</text>
</comment>
<name>A0A3N6NFT7_9CYAN</name>
<protein>
    <recommendedName>
        <fullName evidence="3">nicotinate-nucleotide adenylyltransferase</fullName>
        <ecNumber evidence="3">2.7.7.18</ecNumber>
    </recommendedName>
</protein>
<feature type="domain" description="Cytidyltransferase-like" evidence="11">
    <location>
        <begin position="6"/>
        <end position="165"/>
    </location>
</feature>
<dbReference type="InterPro" id="IPR005248">
    <property type="entry name" value="NadD/NMNAT"/>
</dbReference>
<evidence type="ECO:0000256" key="2">
    <source>
        <dbReference type="ARBA" id="ARBA00005019"/>
    </source>
</evidence>
<evidence type="ECO:0000256" key="10">
    <source>
        <dbReference type="ARBA" id="ARBA00048721"/>
    </source>
</evidence>
<keyword evidence="5 12" id="KW-0808">Transferase</keyword>
<keyword evidence="9" id="KW-0520">NAD</keyword>
<evidence type="ECO:0000256" key="7">
    <source>
        <dbReference type="ARBA" id="ARBA00022741"/>
    </source>
</evidence>
<dbReference type="PANTHER" id="PTHR39321">
    <property type="entry name" value="NICOTINATE-NUCLEOTIDE ADENYLYLTRANSFERASE-RELATED"/>
    <property type="match status" value="1"/>
</dbReference>
<dbReference type="NCBIfam" id="TIGR00125">
    <property type="entry name" value="cyt_tran_rel"/>
    <property type="match status" value="1"/>
</dbReference>
<dbReference type="InterPro" id="IPR014729">
    <property type="entry name" value="Rossmann-like_a/b/a_fold"/>
</dbReference>
<keyword evidence="8" id="KW-0067">ATP-binding</keyword>
<reference evidence="12 13" key="1">
    <citation type="journal article" date="2018" name="ACS Chem. Biol.">
        <title>Ketoreductase domain dysfunction expands chemodiversity: malyngamide biosynthesis in the cyanobacterium Okeania hirsuta.</title>
        <authorList>
            <person name="Moss N.A."/>
            <person name="Leao T."/>
            <person name="Rankin M."/>
            <person name="McCullough T.M."/>
            <person name="Qu P."/>
            <person name="Korobeynikov A."/>
            <person name="Smith J.L."/>
            <person name="Gerwick L."/>
            <person name="Gerwick W.H."/>
        </authorList>
    </citation>
    <scope>NUCLEOTIDE SEQUENCE [LARGE SCALE GENOMIC DNA]</scope>
    <source>
        <strain evidence="12 13">PAB10Feb10-1</strain>
    </source>
</reference>
<dbReference type="OrthoDB" id="5295945at2"/>
<evidence type="ECO:0000256" key="3">
    <source>
        <dbReference type="ARBA" id="ARBA00012389"/>
    </source>
</evidence>
<dbReference type="AlphaFoldDB" id="A0A3N6NFT7"/>
<evidence type="ECO:0000313" key="12">
    <source>
        <dbReference type="EMBL" id="RQH15408.1"/>
    </source>
</evidence>
<accession>A0A3N6NFT7</accession>
<dbReference type="PANTHER" id="PTHR39321:SF3">
    <property type="entry name" value="PHOSPHOPANTETHEINE ADENYLYLTRANSFERASE"/>
    <property type="match status" value="1"/>
</dbReference>
<dbReference type="InterPro" id="IPR004821">
    <property type="entry name" value="Cyt_trans-like"/>
</dbReference>
<dbReference type="GO" id="GO:0009435">
    <property type="term" value="P:NAD+ biosynthetic process"/>
    <property type="evidence" value="ECO:0007669"/>
    <property type="project" value="UniProtKB-UniPathway"/>
</dbReference>
<comment type="pathway">
    <text evidence="2">Cofactor biosynthesis; NAD(+) biosynthesis; deamido-NAD(+) from nicotinate D-ribonucleotide: step 1/1.</text>
</comment>
<dbReference type="CDD" id="cd02165">
    <property type="entry name" value="NMNAT"/>
    <property type="match status" value="1"/>
</dbReference>
<keyword evidence="13" id="KW-1185">Reference proteome</keyword>
<evidence type="ECO:0000256" key="4">
    <source>
        <dbReference type="ARBA" id="ARBA00022642"/>
    </source>
</evidence>
<dbReference type="GO" id="GO:0004515">
    <property type="term" value="F:nicotinate-nucleotide adenylyltransferase activity"/>
    <property type="evidence" value="ECO:0007669"/>
    <property type="project" value="UniProtKB-EC"/>
</dbReference>
<dbReference type="EMBL" id="RCBY01000572">
    <property type="protein sequence ID" value="RQH15408.1"/>
    <property type="molecule type" value="Genomic_DNA"/>
</dbReference>
<dbReference type="UniPathway" id="UPA00253">
    <property type="reaction ID" value="UER00332"/>
</dbReference>
<dbReference type="Proteomes" id="UP000269154">
    <property type="component" value="Unassembled WGS sequence"/>
</dbReference>
<dbReference type="NCBIfam" id="NF000842">
    <property type="entry name" value="PRK00071.2-1"/>
    <property type="match status" value="1"/>
</dbReference>
<keyword evidence="4" id="KW-0662">Pyridine nucleotide biosynthesis</keyword>
<sequence>MTQIALFGTSADPPTSGHETIIKWLSQNFDQVIVWASDNPFKSHKIPLKQRSAMLSILIENIDSNKNNISLNSELSSRRTIETVERARKKWHNAEFTLVVGSDLVKQLPNWYKVEELLQKVGLLVVPRKGITIEEADLQKLRELNTGVKIASLEVPNVSSSAYREQGDPAIITPPIKDYIYREQLYKCQDATIEKV</sequence>
<keyword evidence="6 12" id="KW-0548">Nucleotidyltransferase</keyword>
<keyword evidence="7" id="KW-0547">Nucleotide-binding</keyword>
<evidence type="ECO:0000256" key="9">
    <source>
        <dbReference type="ARBA" id="ARBA00023027"/>
    </source>
</evidence>
<dbReference type="Gene3D" id="3.40.50.620">
    <property type="entry name" value="HUPs"/>
    <property type="match status" value="1"/>
</dbReference>
<organism evidence="12 13">
    <name type="scientific">Okeania hirsuta</name>
    <dbReference type="NCBI Taxonomy" id="1458930"/>
    <lineage>
        <taxon>Bacteria</taxon>
        <taxon>Bacillati</taxon>
        <taxon>Cyanobacteriota</taxon>
        <taxon>Cyanophyceae</taxon>
        <taxon>Oscillatoriophycideae</taxon>
        <taxon>Oscillatoriales</taxon>
        <taxon>Microcoleaceae</taxon>
        <taxon>Okeania</taxon>
    </lineage>
</organism>
<evidence type="ECO:0000256" key="8">
    <source>
        <dbReference type="ARBA" id="ARBA00022840"/>
    </source>
</evidence>
<evidence type="ECO:0000256" key="5">
    <source>
        <dbReference type="ARBA" id="ARBA00022679"/>
    </source>
</evidence>
<gene>
    <name evidence="12" type="ORF">D5R40_34125</name>
</gene>
<dbReference type="NCBIfam" id="TIGR00482">
    <property type="entry name" value="nicotinate (nicotinamide) nucleotide adenylyltransferase"/>
    <property type="match status" value="1"/>
</dbReference>
<dbReference type="Pfam" id="PF01467">
    <property type="entry name" value="CTP_transf_like"/>
    <property type="match status" value="1"/>
</dbReference>
<dbReference type="EC" id="2.7.7.18" evidence="3"/>
<dbReference type="GO" id="GO:0005524">
    <property type="term" value="F:ATP binding"/>
    <property type="evidence" value="ECO:0007669"/>
    <property type="project" value="UniProtKB-KW"/>
</dbReference>
<comment type="catalytic activity">
    <reaction evidence="10">
        <text>nicotinate beta-D-ribonucleotide + ATP + H(+) = deamido-NAD(+) + diphosphate</text>
        <dbReference type="Rhea" id="RHEA:22860"/>
        <dbReference type="ChEBI" id="CHEBI:15378"/>
        <dbReference type="ChEBI" id="CHEBI:30616"/>
        <dbReference type="ChEBI" id="CHEBI:33019"/>
        <dbReference type="ChEBI" id="CHEBI:57502"/>
        <dbReference type="ChEBI" id="CHEBI:58437"/>
        <dbReference type="EC" id="2.7.7.18"/>
    </reaction>
</comment>
<dbReference type="SUPFAM" id="SSF52374">
    <property type="entry name" value="Nucleotidylyl transferase"/>
    <property type="match status" value="1"/>
</dbReference>
<dbReference type="RefSeq" id="WP_124145566.1">
    <property type="nucleotide sequence ID" value="NZ_CAWOKI010000098.1"/>
</dbReference>
<evidence type="ECO:0000256" key="6">
    <source>
        <dbReference type="ARBA" id="ARBA00022695"/>
    </source>
</evidence>
<proteinExistence type="predicted"/>
<evidence type="ECO:0000256" key="1">
    <source>
        <dbReference type="ARBA" id="ARBA00002324"/>
    </source>
</evidence>
<evidence type="ECO:0000259" key="11">
    <source>
        <dbReference type="Pfam" id="PF01467"/>
    </source>
</evidence>
<evidence type="ECO:0000313" key="13">
    <source>
        <dbReference type="Proteomes" id="UP000269154"/>
    </source>
</evidence>